<accession>A0A1V9G9C1</accession>
<dbReference type="STRING" id="1703345.A3860_01535"/>
<keyword evidence="2" id="KW-1185">Reference proteome</keyword>
<dbReference type="AlphaFoldDB" id="A0A1V9G9C1"/>
<proteinExistence type="predicted"/>
<gene>
    <name evidence="1" type="ORF">A3860_01535</name>
</gene>
<name>A0A1V9G9C1_9BACT</name>
<reference evidence="1 2" key="1">
    <citation type="submission" date="2016-03" db="EMBL/GenBank/DDBJ databases">
        <title>Niastella vici sp. nov., isolated from farmland soil.</title>
        <authorList>
            <person name="Chen L."/>
            <person name="Wang D."/>
            <person name="Yang S."/>
            <person name="Wang G."/>
        </authorList>
    </citation>
    <scope>NUCLEOTIDE SEQUENCE [LARGE SCALE GENOMIC DNA]</scope>
    <source>
        <strain evidence="1 2">DJ57</strain>
    </source>
</reference>
<dbReference type="Proteomes" id="UP000192796">
    <property type="component" value="Unassembled WGS sequence"/>
</dbReference>
<comment type="caution">
    <text evidence="1">The sequence shown here is derived from an EMBL/GenBank/DDBJ whole genome shotgun (WGS) entry which is preliminary data.</text>
</comment>
<evidence type="ECO:0000313" key="2">
    <source>
        <dbReference type="Proteomes" id="UP000192796"/>
    </source>
</evidence>
<sequence>MVIELLQRCGINTSYTSPTPFIMPVNNPDFQFNRSLTRQLKLTETFCKPFVSLHLPQSVERLSGQNVRKSS</sequence>
<protein>
    <submittedName>
        <fullName evidence="1">Uncharacterized protein</fullName>
    </submittedName>
</protein>
<organism evidence="1 2">
    <name type="scientific">Niastella vici</name>
    <dbReference type="NCBI Taxonomy" id="1703345"/>
    <lineage>
        <taxon>Bacteria</taxon>
        <taxon>Pseudomonadati</taxon>
        <taxon>Bacteroidota</taxon>
        <taxon>Chitinophagia</taxon>
        <taxon>Chitinophagales</taxon>
        <taxon>Chitinophagaceae</taxon>
        <taxon>Niastella</taxon>
    </lineage>
</organism>
<evidence type="ECO:0000313" key="1">
    <source>
        <dbReference type="EMBL" id="OQP67066.1"/>
    </source>
</evidence>
<dbReference type="EMBL" id="LVYD01000001">
    <property type="protein sequence ID" value="OQP67066.1"/>
    <property type="molecule type" value="Genomic_DNA"/>
</dbReference>